<accession>A0A4Y2J6Q3</accession>
<organism evidence="1 2">
    <name type="scientific">Araneus ventricosus</name>
    <name type="common">Orbweaver spider</name>
    <name type="synonym">Epeira ventricosa</name>
    <dbReference type="NCBI Taxonomy" id="182803"/>
    <lineage>
        <taxon>Eukaryota</taxon>
        <taxon>Metazoa</taxon>
        <taxon>Ecdysozoa</taxon>
        <taxon>Arthropoda</taxon>
        <taxon>Chelicerata</taxon>
        <taxon>Arachnida</taxon>
        <taxon>Araneae</taxon>
        <taxon>Araneomorphae</taxon>
        <taxon>Entelegynae</taxon>
        <taxon>Araneoidea</taxon>
        <taxon>Araneidae</taxon>
        <taxon>Araneus</taxon>
    </lineage>
</organism>
<evidence type="ECO:0000313" key="1">
    <source>
        <dbReference type="EMBL" id="GBM85817.1"/>
    </source>
</evidence>
<comment type="caution">
    <text evidence="1">The sequence shown here is derived from an EMBL/GenBank/DDBJ whole genome shotgun (WGS) entry which is preliminary data.</text>
</comment>
<name>A0A4Y2J6Q3_ARAVE</name>
<dbReference type="EMBL" id="BGPR01003263">
    <property type="protein sequence ID" value="GBM85817.1"/>
    <property type="molecule type" value="Genomic_DNA"/>
</dbReference>
<dbReference type="AlphaFoldDB" id="A0A4Y2J6Q3"/>
<reference evidence="1 2" key="1">
    <citation type="journal article" date="2019" name="Sci. Rep.">
        <title>Orb-weaving spider Araneus ventricosus genome elucidates the spidroin gene catalogue.</title>
        <authorList>
            <person name="Kono N."/>
            <person name="Nakamura H."/>
            <person name="Ohtoshi R."/>
            <person name="Moran D.A.P."/>
            <person name="Shinohara A."/>
            <person name="Yoshida Y."/>
            <person name="Fujiwara M."/>
            <person name="Mori M."/>
            <person name="Tomita M."/>
            <person name="Arakawa K."/>
        </authorList>
    </citation>
    <scope>NUCLEOTIDE SEQUENCE [LARGE SCALE GENOMIC DNA]</scope>
</reference>
<proteinExistence type="predicted"/>
<gene>
    <name evidence="1" type="ORF">AVEN_20019_1</name>
</gene>
<keyword evidence="2" id="KW-1185">Reference proteome</keyword>
<sequence>MTRAAPRLEPRLQASHHTSGKAFYPLRLINRPTYTADHQWNRVSNLELSDHEAKTLPLGHVYKGARVQREVIFADEHVVTYVKRDIHEKAVPLYLAYITPKTFANANLRWEFVYEREKLEIQCSSFTI</sequence>
<dbReference type="Proteomes" id="UP000499080">
    <property type="component" value="Unassembled WGS sequence"/>
</dbReference>
<evidence type="ECO:0000313" key="2">
    <source>
        <dbReference type="Proteomes" id="UP000499080"/>
    </source>
</evidence>
<protein>
    <submittedName>
        <fullName evidence="1">Uncharacterized protein</fullName>
    </submittedName>
</protein>
<dbReference type="OrthoDB" id="1099063at2759"/>